<dbReference type="AlphaFoldDB" id="A0A378BQF3"/>
<evidence type="ECO:0000313" key="2">
    <source>
        <dbReference type="Proteomes" id="UP000255382"/>
    </source>
</evidence>
<proteinExistence type="predicted"/>
<evidence type="ECO:0000313" key="1">
    <source>
        <dbReference type="EMBL" id="STV50232.1"/>
    </source>
</evidence>
<organism evidence="1 2">
    <name type="scientific">Klebsiella pneumoniae subsp. ozaenae</name>
    <dbReference type="NCBI Taxonomy" id="574"/>
    <lineage>
        <taxon>Bacteria</taxon>
        <taxon>Pseudomonadati</taxon>
        <taxon>Pseudomonadota</taxon>
        <taxon>Gammaproteobacteria</taxon>
        <taxon>Enterobacterales</taxon>
        <taxon>Enterobacteriaceae</taxon>
        <taxon>Klebsiella/Raoultella group</taxon>
        <taxon>Klebsiella</taxon>
        <taxon>Klebsiella pneumoniae complex</taxon>
    </lineage>
</organism>
<gene>
    <name evidence="1" type="ORF">NCTC5050_05562</name>
</gene>
<accession>A0A378BQF3</accession>
<name>A0A378BQF3_KLEPO</name>
<sequence>MVCSTQRIERNVALQVRMGLAERGQVVALMVAVTRV</sequence>
<keyword evidence="2" id="KW-1185">Reference proteome</keyword>
<dbReference type="Proteomes" id="UP000255382">
    <property type="component" value="Unassembled WGS sequence"/>
</dbReference>
<reference evidence="1 2" key="1">
    <citation type="submission" date="2018-06" db="EMBL/GenBank/DDBJ databases">
        <authorList>
            <consortium name="Pathogen Informatics"/>
            <person name="Doyle S."/>
        </authorList>
    </citation>
    <scope>NUCLEOTIDE SEQUENCE [LARGE SCALE GENOMIC DNA]</scope>
    <source>
        <strain evidence="1 2">NCTC5050</strain>
    </source>
</reference>
<dbReference type="EMBL" id="UGLZ01000005">
    <property type="protein sequence ID" value="STV50232.1"/>
    <property type="molecule type" value="Genomic_DNA"/>
</dbReference>
<protein>
    <submittedName>
        <fullName evidence="1">Uncharacterized protein</fullName>
    </submittedName>
</protein>